<dbReference type="InterPro" id="IPR014001">
    <property type="entry name" value="Helicase_ATP-bd"/>
</dbReference>
<dbReference type="GO" id="GO:0006281">
    <property type="term" value="P:DNA repair"/>
    <property type="evidence" value="ECO:0007669"/>
    <property type="project" value="TreeGrafter"/>
</dbReference>
<dbReference type="SUPFAM" id="SSF52540">
    <property type="entry name" value="P-loop containing nucleoside triphosphate hydrolases"/>
    <property type="match status" value="1"/>
</dbReference>
<protein>
    <recommendedName>
        <fullName evidence="6">ATP-dependent DNA helicase RecQ</fullName>
    </recommendedName>
    <alternativeName>
        <fullName evidence="7">DNA 3'-5' helicase RecQ</fullName>
    </alternativeName>
</protein>
<dbReference type="GO" id="GO:0005524">
    <property type="term" value="F:ATP binding"/>
    <property type="evidence" value="ECO:0007669"/>
    <property type="project" value="UniProtKB-KW"/>
</dbReference>
<evidence type="ECO:0000256" key="7">
    <source>
        <dbReference type="ARBA" id="ARBA00044550"/>
    </source>
</evidence>
<sequence>MFGYEQLRPGQEAAIQALLEGHDTLAIMPTGSGKSLIYQAASQMIEGPTIVVSPLIALQRDQVEAIEARDLGRAAWLNSTLGEAARQAVFELLARHELEFLFLAPEQFDNEETLQQLQKARPALFVVDEAHCISEWGHDFRPDYLRLGAVNDALGHPRILALTATAALPVREEIMQRLNMHEPRTIVQGLDRPNIWLGVETFQDEAEKQRALVEHVLKAEKPGIIYTATHKHAEELAKALNKEYIKIKAYHAGLKDKEREQIQQAFMQNELEVIVATIAFGMGVDKADVRFVYHYDISDSVDAYYQEIGRAGRDGKPARAILFYYPRDLDLQRFLASSAHLHSNEVQRIVSAVQAYGRPVAPKVLQKELKLAESRIAQIITRLAAEQVIELLPSGEVAPGQQRQPLRDVARDVVETQENHRQLEHSRVAMIQGYAETLDCRRGYLLNYFGQPFEGRCGNCDNCQDGNARDEQNEYQPFPLNSRVAHPEWGEGQIMRYENDKITVLFDKVGYKMLSRNIVAEKDLLRPVQDT</sequence>
<dbReference type="GO" id="GO:0030894">
    <property type="term" value="C:replisome"/>
    <property type="evidence" value="ECO:0007669"/>
    <property type="project" value="TreeGrafter"/>
</dbReference>
<evidence type="ECO:0000256" key="4">
    <source>
        <dbReference type="ARBA" id="ARBA00022840"/>
    </source>
</evidence>
<dbReference type="GO" id="GO:0043138">
    <property type="term" value="F:3'-5' DNA helicase activity"/>
    <property type="evidence" value="ECO:0007669"/>
    <property type="project" value="TreeGrafter"/>
</dbReference>
<dbReference type="InterPro" id="IPR011545">
    <property type="entry name" value="DEAD/DEAH_box_helicase_dom"/>
</dbReference>
<evidence type="ECO:0000313" key="11">
    <source>
        <dbReference type="Proteomes" id="UP000290365"/>
    </source>
</evidence>
<dbReference type="InterPro" id="IPR036388">
    <property type="entry name" value="WH-like_DNA-bd_sf"/>
</dbReference>
<keyword evidence="5" id="KW-0238">DNA-binding</keyword>
<dbReference type="SMART" id="SM00487">
    <property type="entry name" value="DEXDc"/>
    <property type="match status" value="1"/>
</dbReference>
<feature type="domain" description="Helicase ATP-binding" evidence="8">
    <location>
        <begin position="15"/>
        <end position="184"/>
    </location>
</feature>
<dbReference type="Pfam" id="PF00270">
    <property type="entry name" value="DEAD"/>
    <property type="match status" value="1"/>
</dbReference>
<keyword evidence="4" id="KW-0067">ATP-binding</keyword>
<evidence type="ECO:0000259" key="9">
    <source>
        <dbReference type="PROSITE" id="PS51194"/>
    </source>
</evidence>
<reference evidence="10 11" key="1">
    <citation type="submission" date="2019-01" db="EMBL/GenBank/DDBJ databases">
        <title>Ktedonosporobacter rubrisoli SCAWS-G2.</title>
        <authorList>
            <person name="Huang Y."/>
            <person name="Yan B."/>
        </authorList>
    </citation>
    <scope>NUCLEOTIDE SEQUENCE [LARGE SCALE GENOMIC DNA]</scope>
    <source>
        <strain evidence="10 11">SCAWS-G2</strain>
    </source>
</reference>
<dbReference type="OrthoDB" id="9763310at2"/>
<dbReference type="Pfam" id="PF12073">
    <property type="entry name" value="DUF3553"/>
    <property type="match status" value="1"/>
</dbReference>
<feature type="domain" description="Helicase C-terminal" evidence="9">
    <location>
        <begin position="211"/>
        <end position="357"/>
    </location>
</feature>
<proteinExistence type="predicted"/>
<keyword evidence="3 10" id="KW-0347">Helicase</keyword>
<evidence type="ECO:0000259" key="8">
    <source>
        <dbReference type="PROSITE" id="PS51192"/>
    </source>
</evidence>
<accession>A0A4P6K5I3</accession>
<dbReference type="InterPro" id="IPR021938">
    <property type="entry name" value="DUF3553"/>
</dbReference>
<dbReference type="PROSITE" id="PS51194">
    <property type="entry name" value="HELICASE_CTER"/>
    <property type="match status" value="1"/>
</dbReference>
<dbReference type="GO" id="GO:0009378">
    <property type="term" value="F:four-way junction helicase activity"/>
    <property type="evidence" value="ECO:0007669"/>
    <property type="project" value="TreeGrafter"/>
</dbReference>
<dbReference type="PROSITE" id="PS51192">
    <property type="entry name" value="HELICASE_ATP_BIND_1"/>
    <property type="match status" value="1"/>
</dbReference>
<organism evidence="10 11">
    <name type="scientific">Ktedonosporobacter rubrisoli</name>
    <dbReference type="NCBI Taxonomy" id="2509675"/>
    <lineage>
        <taxon>Bacteria</taxon>
        <taxon>Bacillati</taxon>
        <taxon>Chloroflexota</taxon>
        <taxon>Ktedonobacteria</taxon>
        <taxon>Ktedonobacterales</taxon>
        <taxon>Ktedonosporobacteraceae</taxon>
        <taxon>Ktedonosporobacter</taxon>
    </lineage>
</organism>
<gene>
    <name evidence="10" type="ORF">EPA93_02860</name>
</gene>
<evidence type="ECO:0000256" key="1">
    <source>
        <dbReference type="ARBA" id="ARBA00022741"/>
    </source>
</evidence>
<dbReference type="InterPro" id="IPR032284">
    <property type="entry name" value="RecQ_Zn-bd"/>
</dbReference>
<keyword evidence="1" id="KW-0547">Nucleotide-binding</keyword>
<dbReference type="GO" id="GO:0043590">
    <property type="term" value="C:bacterial nucleoid"/>
    <property type="evidence" value="ECO:0007669"/>
    <property type="project" value="TreeGrafter"/>
</dbReference>
<evidence type="ECO:0000256" key="5">
    <source>
        <dbReference type="ARBA" id="ARBA00023125"/>
    </source>
</evidence>
<evidence type="ECO:0000256" key="2">
    <source>
        <dbReference type="ARBA" id="ARBA00022801"/>
    </source>
</evidence>
<name>A0A4P6K5I3_KTERU</name>
<dbReference type="GO" id="GO:0006310">
    <property type="term" value="P:DNA recombination"/>
    <property type="evidence" value="ECO:0007669"/>
    <property type="project" value="InterPro"/>
</dbReference>
<dbReference type="SMART" id="SM00490">
    <property type="entry name" value="HELICc"/>
    <property type="match status" value="1"/>
</dbReference>
<dbReference type="EMBL" id="CP035758">
    <property type="protein sequence ID" value="QBD83355.1"/>
    <property type="molecule type" value="Genomic_DNA"/>
</dbReference>
<dbReference type="InterPro" id="IPR001650">
    <property type="entry name" value="Helicase_C-like"/>
</dbReference>
<dbReference type="Pfam" id="PF00271">
    <property type="entry name" value="Helicase_C"/>
    <property type="match status" value="1"/>
</dbReference>
<dbReference type="PANTHER" id="PTHR13710:SF84">
    <property type="entry name" value="ATP-DEPENDENT DNA HELICASE RECS-RELATED"/>
    <property type="match status" value="1"/>
</dbReference>
<dbReference type="Pfam" id="PF16124">
    <property type="entry name" value="RecQ_Zn_bind"/>
    <property type="match status" value="1"/>
</dbReference>
<evidence type="ECO:0000313" key="10">
    <source>
        <dbReference type="EMBL" id="QBD83355.1"/>
    </source>
</evidence>
<dbReference type="InterPro" id="IPR027417">
    <property type="entry name" value="P-loop_NTPase"/>
</dbReference>
<dbReference type="PANTHER" id="PTHR13710">
    <property type="entry name" value="DNA HELICASE RECQ FAMILY MEMBER"/>
    <property type="match status" value="1"/>
</dbReference>
<dbReference type="GO" id="GO:0005737">
    <property type="term" value="C:cytoplasm"/>
    <property type="evidence" value="ECO:0007669"/>
    <property type="project" value="TreeGrafter"/>
</dbReference>
<dbReference type="InterPro" id="IPR002464">
    <property type="entry name" value="DNA/RNA_helicase_DEAH_CS"/>
</dbReference>
<dbReference type="Proteomes" id="UP000290365">
    <property type="component" value="Chromosome"/>
</dbReference>
<evidence type="ECO:0000256" key="3">
    <source>
        <dbReference type="ARBA" id="ARBA00022806"/>
    </source>
</evidence>
<evidence type="ECO:0000256" key="6">
    <source>
        <dbReference type="ARBA" id="ARBA00044535"/>
    </source>
</evidence>
<dbReference type="GO" id="GO:0016787">
    <property type="term" value="F:hydrolase activity"/>
    <property type="evidence" value="ECO:0007669"/>
    <property type="project" value="UniProtKB-KW"/>
</dbReference>
<dbReference type="CDD" id="cd17920">
    <property type="entry name" value="DEXHc_RecQ"/>
    <property type="match status" value="1"/>
</dbReference>
<dbReference type="Gene3D" id="1.10.10.10">
    <property type="entry name" value="Winged helix-like DNA-binding domain superfamily/Winged helix DNA-binding domain"/>
    <property type="match status" value="1"/>
</dbReference>
<keyword evidence="2 10" id="KW-0378">Hydrolase</keyword>
<dbReference type="AlphaFoldDB" id="A0A4P6K5I3"/>
<dbReference type="GO" id="GO:0003677">
    <property type="term" value="F:DNA binding"/>
    <property type="evidence" value="ECO:0007669"/>
    <property type="project" value="UniProtKB-KW"/>
</dbReference>
<dbReference type="KEGG" id="kbs:EPA93_02860"/>
<dbReference type="PROSITE" id="PS00690">
    <property type="entry name" value="DEAH_ATP_HELICASE"/>
    <property type="match status" value="1"/>
</dbReference>
<dbReference type="InterPro" id="IPR004589">
    <property type="entry name" value="DNA_helicase_ATP-dep_RecQ"/>
</dbReference>
<dbReference type="NCBIfam" id="TIGR00614">
    <property type="entry name" value="recQ_fam"/>
    <property type="match status" value="1"/>
</dbReference>
<dbReference type="Gene3D" id="3.40.50.300">
    <property type="entry name" value="P-loop containing nucleotide triphosphate hydrolases"/>
    <property type="match status" value="2"/>
</dbReference>
<keyword evidence="11" id="KW-1185">Reference proteome</keyword>